<evidence type="ECO:0000313" key="1">
    <source>
        <dbReference type="EMBL" id="OJD82155.1"/>
    </source>
</evidence>
<name>A0A1J9VKH3_9BACI</name>
<organism evidence="1 2">
    <name type="scientific">Bacillus paramycoides</name>
    <dbReference type="NCBI Taxonomy" id="2026194"/>
    <lineage>
        <taxon>Bacteria</taxon>
        <taxon>Bacillati</taxon>
        <taxon>Bacillota</taxon>
        <taxon>Bacilli</taxon>
        <taxon>Bacillales</taxon>
        <taxon>Bacillaceae</taxon>
        <taxon>Bacillus</taxon>
        <taxon>Bacillus cereus group</taxon>
    </lineage>
</organism>
<dbReference type="Proteomes" id="UP000182788">
    <property type="component" value="Unassembled WGS sequence"/>
</dbReference>
<dbReference type="EMBL" id="MAOI01000020">
    <property type="protein sequence ID" value="OJD82155.1"/>
    <property type="molecule type" value="Genomic_DNA"/>
</dbReference>
<gene>
    <name evidence="1" type="ORF">BAU28_22625</name>
</gene>
<accession>A0A1J9VKH3</accession>
<sequence length="72" mass="8254">MRRKGENLMKTYMSPTIIEFGKAVDTIQGCGGWGSESWTFDDSDRQYRLVTNEDGTKKHCICTTMRADRCEP</sequence>
<proteinExistence type="predicted"/>
<evidence type="ECO:0000313" key="2">
    <source>
        <dbReference type="Proteomes" id="UP000182788"/>
    </source>
</evidence>
<protein>
    <submittedName>
        <fullName evidence="1">Uncharacterized protein</fullName>
    </submittedName>
</protein>
<reference evidence="1 2" key="1">
    <citation type="submission" date="2016-06" db="EMBL/GenBank/DDBJ databases">
        <title>First insights into the genetic diversity and population structure of in the Bacillus cereus group bacteria from diverse marine environments.</title>
        <authorList>
            <person name="Liu Y."/>
            <person name="Lai Q."/>
            <person name="Shao Z."/>
        </authorList>
    </citation>
    <scope>NUCLEOTIDE SEQUENCE [LARGE SCALE GENOMIC DNA]</scope>
    <source>
        <strain evidence="1 2">NH24A2</strain>
    </source>
</reference>
<dbReference type="AlphaFoldDB" id="A0A1J9VKH3"/>
<comment type="caution">
    <text evidence="1">The sequence shown here is derived from an EMBL/GenBank/DDBJ whole genome shotgun (WGS) entry which is preliminary data.</text>
</comment>